<dbReference type="RefSeq" id="WP_161019990.1">
    <property type="nucleotide sequence ID" value="NZ_WWCP01000016.1"/>
</dbReference>
<name>A0A6L8MJ54_9BURK</name>
<protein>
    <submittedName>
        <fullName evidence="1">Uncharacterized protein</fullName>
    </submittedName>
</protein>
<reference evidence="1 2" key="1">
    <citation type="submission" date="2019-12" db="EMBL/GenBank/DDBJ databases">
        <title>Novel species isolated from a subtropical stream in China.</title>
        <authorList>
            <person name="Lu H."/>
        </authorList>
    </citation>
    <scope>NUCLEOTIDE SEQUENCE [LARGE SCALE GENOMIC DNA]</scope>
    <source>
        <strain evidence="1 2">FT50W</strain>
    </source>
</reference>
<proteinExistence type="predicted"/>
<accession>A0A6L8MJ54</accession>
<sequence>MNSAPQPISHIALTGLVAAGKIESCSAVGQRAGWYLKVKQGPALLALASEDDLKIFPTLSALGDYLRGLGITSFLSDTSELDQDALDPETKERLNEAKQAAEYGAWFRQQVQEALNDRRPTTSHSVVQEKFAKRRAASLKKLAKA</sequence>
<organism evidence="1 2">
    <name type="scientific">Duganella lactea</name>
    <dbReference type="NCBI Taxonomy" id="2692173"/>
    <lineage>
        <taxon>Bacteria</taxon>
        <taxon>Pseudomonadati</taxon>
        <taxon>Pseudomonadota</taxon>
        <taxon>Betaproteobacteria</taxon>
        <taxon>Burkholderiales</taxon>
        <taxon>Oxalobacteraceae</taxon>
        <taxon>Telluria group</taxon>
        <taxon>Duganella</taxon>
    </lineage>
</organism>
<evidence type="ECO:0000313" key="1">
    <source>
        <dbReference type="EMBL" id="MYM83180.1"/>
    </source>
</evidence>
<dbReference type="EMBL" id="WWCP01000016">
    <property type="protein sequence ID" value="MYM83180.1"/>
    <property type="molecule type" value="Genomic_DNA"/>
</dbReference>
<dbReference type="Gene3D" id="6.20.450.20">
    <property type="match status" value="1"/>
</dbReference>
<dbReference type="Proteomes" id="UP000474565">
    <property type="component" value="Unassembled WGS sequence"/>
</dbReference>
<comment type="caution">
    <text evidence="1">The sequence shown here is derived from an EMBL/GenBank/DDBJ whole genome shotgun (WGS) entry which is preliminary data.</text>
</comment>
<evidence type="ECO:0000313" key="2">
    <source>
        <dbReference type="Proteomes" id="UP000474565"/>
    </source>
</evidence>
<dbReference type="AlphaFoldDB" id="A0A6L8MJ54"/>
<gene>
    <name evidence="1" type="ORF">GTP44_14590</name>
</gene>